<evidence type="ECO:0000313" key="6">
    <source>
        <dbReference type="EMBL" id="CAB4874033.1"/>
    </source>
</evidence>
<evidence type="ECO:0000256" key="1">
    <source>
        <dbReference type="ARBA" id="ARBA00011073"/>
    </source>
</evidence>
<feature type="domain" description="Fibronectin type-III" evidence="5">
    <location>
        <begin position="513"/>
        <end position="608"/>
    </location>
</feature>
<dbReference type="PRINTS" id="PR00723">
    <property type="entry name" value="SUBTILISIN"/>
</dbReference>
<dbReference type="InterPro" id="IPR015500">
    <property type="entry name" value="Peptidase_S8_subtilisin-rel"/>
</dbReference>
<keyword evidence="4" id="KW-0720">Serine protease</keyword>
<dbReference type="PROSITE" id="PS51892">
    <property type="entry name" value="SUBTILASE"/>
    <property type="match status" value="1"/>
</dbReference>
<dbReference type="InterPro" id="IPR013783">
    <property type="entry name" value="Ig-like_fold"/>
</dbReference>
<dbReference type="SMART" id="SM00060">
    <property type="entry name" value="FN3"/>
    <property type="match status" value="3"/>
</dbReference>
<dbReference type="Pfam" id="PF05922">
    <property type="entry name" value="Inhibitor_I9"/>
    <property type="match status" value="1"/>
</dbReference>
<dbReference type="InterPro" id="IPR022398">
    <property type="entry name" value="Peptidase_S8_His-AS"/>
</dbReference>
<dbReference type="InterPro" id="IPR050131">
    <property type="entry name" value="Peptidase_S8_subtilisin-like"/>
</dbReference>
<dbReference type="FunFam" id="3.40.50.200:FF:000014">
    <property type="entry name" value="Proteinase K"/>
    <property type="match status" value="1"/>
</dbReference>
<dbReference type="AlphaFoldDB" id="A0A6J7E2Q6"/>
<evidence type="ECO:0000256" key="3">
    <source>
        <dbReference type="ARBA" id="ARBA00022801"/>
    </source>
</evidence>
<dbReference type="PROSITE" id="PS00138">
    <property type="entry name" value="SUBTILASE_SER"/>
    <property type="match status" value="1"/>
</dbReference>
<dbReference type="Gene3D" id="3.30.70.80">
    <property type="entry name" value="Peptidase S8 propeptide/proteinase inhibitor I9"/>
    <property type="match status" value="1"/>
</dbReference>
<dbReference type="GO" id="GO:0006508">
    <property type="term" value="P:proteolysis"/>
    <property type="evidence" value="ECO:0007669"/>
    <property type="project" value="UniProtKB-KW"/>
</dbReference>
<dbReference type="GO" id="GO:0004252">
    <property type="term" value="F:serine-type endopeptidase activity"/>
    <property type="evidence" value="ECO:0007669"/>
    <property type="project" value="InterPro"/>
</dbReference>
<dbReference type="EMBL" id="CAFBLP010000019">
    <property type="protein sequence ID" value="CAB4874033.1"/>
    <property type="molecule type" value="Genomic_DNA"/>
</dbReference>
<keyword evidence="2" id="KW-0645">Protease</keyword>
<dbReference type="InterPro" id="IPR036852">
    <property type="entry name" value="Peptidase_S8/S53_dom_sf"/>
</dbReference>
<keyword evidence="3" id="KW-0378">Hydrolase</keyword>
<protein>
    <submittedName>
        <fullName evidence="6">Unannotated protein</fullName>
    </submittedName>
</protein>
<dbReference type="Gene3D" id="2.60.40.10">
    <property type="entry name" value="Immunoglobulins"/>
    <property type="match status" value="3"/>
</dbReference>
<dbReference type="InterPro" id="IPR000209">
    <property type="entry name" value="Peptidase_S8/S53_dom"/>
</dbReference>
<dbReference type="GO" id="GO:0005615">
    <property type="term" value="C:extracellular space"/>
    <property type="evidence" value="ECO:0007669"/>
    <property type="project" value="TreeGrafter"/>
</dbReference>
<dbReference type="InterPro" id="IPR023827">
    <property type="entry name" value="Peptidase_S8_Asp-AS"/>
</dbReference>
<dbReference type="PROSITE" id="PS00136">
    <property type="entry name" value="SUBTILASE_ASP"/>
    <property type="match status" value="1"/>
</dbReference>
<evidence type="ECO:0000259" key="5">
    <source>
        <dbReference type="PROSITE" id="PS50853"/>
    </source>
</evidence>
<organism evidence="6">
    <name type="scientific">freshwater metagenome</name>
    <dbReference type="NCBI Taxonomy" id="449393"/>
    <lineage>
        <taxon>unclassified sequences</taxon>
        <taxon>metagenomes</taxon>
        <taxon>ecological metagenomes</taxon>
    </lineage>
</organism>
<dbReference type="PANTHER" id="PTHR43806:SF11">
    <property type="entry name" value="CEREVISIN-RELATED"/>
    <property type="match status" value="1"/>
</dbReference>
<proteinExistence type="inferred from homology"/>
<dbReference type="InterPro" id="IPR023828">
    <property type="entry name" value="Peptidase_S8_Ser-AS"/>
</dbReference>
<dbReference type="SUPFAM" id="SSF52743">
    <property type="entry name" value="Subtilisin-like"/>
    <property type="match status" value="1"/>
</dbReference>
<dbReference type="InterPro" id="IPR010259">
    <property type="entry name" value="S8pro/Inhibitor_I9"/>
</dbReference>
<name>A0A6J7E2Q6_9ZZZZ</name>
<dbReference type="PROSITE" id="PS50853">
    <property type="entry name" value="FN3"/>
    <property type="match status" value="3"/>
</dbReference>
<reference evidence="6" key="1">
    <citation type="submission" date="2020-05" db="EMBL/GenBank/DDBJ databases">
        <authorList>
            <person name="Chiriac C."/>
            <person name="Salcher M."/>
            <person name="Ghai R."/>
            <person name="Kavagutti S V."/>
        </authorList>
    </citation>
    <scope>NUCLEOTIDE SEQUENCE</scope>
</reference>
<sequence length="700" mass="69955">MRGGASTSLALAISACLAGSLVVTFSSVGGAGASTPAGGNAQSLGTLDASSWISRLTPRYIVQFKTTKGLNSTVTDETRMGTDIIDVWDNAIDGFVAPLSPTAVQRLRNDPDVASVQPDATIATTVNQLSPPWGLDRIDQRTLPYNGGYSYWTSGTGVTAYVVDSGILSTHDEFTGVTGRIPRGAYVDFGDDTQYDDCNGHGTHVAGTLGGTTYGVAKDVTIVPVKVIDCDGTSTVAAVITGLEWVIADHDINGGPAVVNLSLGGSTSSTLDAAVAAVIADGMTVVVAAGNDDTDACTVSPARVAGAITVAASTVTDTAASFTNHGSCVDIFAPGVNIQSASISSDSGTATLSGTSMAAPHVAGVVARMLEASPTATPDEIWTAMDTAATTGVLTVPTGDPNKLVYRTPPILPPIPQLASVPGAPRAVAVRAGTGTVTITWIAPSSTGGSPVLSYSTSCSATGEATVTDLDATSPSVVTGLTFGKPYSCTVSATNALGAGPPSGLRTVTPFTTVTEPELVSVTPSKRKATATWLPPVSDGGAPIRGYVVSCTDGLITKTRNAVATSTTAIVSGLTNGTEYSCTVTAKNLAGPGASSDPGLVTPRTVPSSPLSVVATPTSSGASIAFDTPASDGGSDITGYTAVCRSTAVGAITPLSASGASSPIAVSGMSPLKRYSCKVLATNGAGDSRLSSGKTVTPTI</sequence>
<dbReference type="InterPro" id="IPR036116">
    <property type="entry name" value="FN3_sf"/>
</dbReference>
<dbReference type="SUPFAM" id="SSF49265">
    <property type="entry name" value="Fibronectin type III"/>
    <property type="match status" value="2"/>
</dbReference>
<dbReference type="SUPFAM" id="SSF54897">
    <property type="entry name" value="Protease propeptides/inhibitors"/>
    <property type="match status" value="1"/>
</dbReference>
<dbReference type="InterPro" id="IPR034193">
    <property type="entry name" value="PCSK9_ProteinaseK-like"/>
</dbReference>
<accession>A0A6J7E2Q6</accession>
<gene>
    <name evidence="6" type="ORF">UFOPK3376_01012</name>
</gene>
<dbReference type="InterPro" id="IPR037045">
    <property type="entry name" value="S8pro/Inhibitor_I9_sf"/>
</dbReference>
<feature type="domain" description="Fibronectin type-III" evidence="5">
    <location>
        <begin position="421"/>
        <end position="510"/>
    </location>
</feature>
<dbReference type="PANTHER" id="PTHR43806">
    <property type="entry name" value="PEPTIDASE S8"/>
    <property type="match status" value="1"/>
</dbReference>
<dbReference type="CDD" id="cd04077">
    <property type="entry name" value="Peptidases_S8_PCSK9_ProteinaseK_like"/>
    <property type="match status" value="1"/>
</dbReference>
<dbReference type="InterPro" id="IPR003961">
    <property type="entry name" value="FN3_dom"/>
</dbReference>
<dbReference type="Pfam" id="PF00082">
    <property type="entry name" value="Peptidase_S8"/>
    <property type="match status" value="1"/>
</dbReference>
<dbReference type="Pfam" id="PF00041">
    <property type="entry name" value="fn3"/>
    <property type="match status" value="2"/>
</dbReference>
<dbReference type="PRINTS" id="PR00014">
    <property type="entry name" value="FNTYPEIII"/>
</dbReference>
<dbReference type="Gene3D" id="3.40.50.200">
    <property type="entry name" value="Peptidase S8/S53 domain"/>
    <property type="match status" value="1"/>
</dbReference>
<evidence type="ECO:0000256" key="4">
    <source>
        <dbReference type="ARBA" id="ARBA00022825"/>
    </source>
</evidence>
<dbReference type="PROSITE" id="PS00137">
    <property type="entry name" value="SUBTILASE_HIS"/>
    <property type="match status" value="1"/>
</dbReference>
<evidence type="ECO:0000256" key="2">
    <source>
        <dbReference type="ARBA" id="ARBA00022670"/>
    </source>
</evidence>
<dbReference type="CDD" id="cd00063">
    <property type="entry name" value="FN3"/>
    <property type="match status" value="3"/>
</dbReference>
<dbReference type="PROSITE" id="PS51257">
    <property type="entry name" value="PROKAR_LIPOPROTEIN"/>
    <property type="match status" value="1"/>
</dbReference>
<feature type="domain" description="Fibronectin type-III" evidence="5">
    <location>
        <begin position="609"/>
        <end position="700"/>
    </location>
</feature>
<comment type="similarity">
    <text evidence="1">Belongs to the peptidase S8 family.</text>
</comment>